<evidence type="ECO:0000256" key="1">
    <source>
        <dbReference type="ARBA" id="ARBA00001966"/>
    </source>
</evidence>
<reference evidence="6" key="1">
    <citation type="submission" date="2018-05" db="EMBL/GenBank/DDBJ databases">
        <authorList>
            <person name="Lanie J.A."/>
            <person name="Ng W.-L."/>
            <person name="Kazmierczak K.M."/>
            <person name="Andrzejewski T.M."/>
            <person name="Davidsen T.M."/>
            <person name="Wayne K.J."/>
            <person name="Tettelin H."/>
            <person name="Glass J.I."/>
            <person name="Rusch D."/>
            <person name="Podicherti R."/>
            <person name="Tsui H.-C.T."/>
            <person name="Winkler M.E."/>
        </authorList>
    </citation>
    <scope>NUCLEOTIDE SEQUENCE</scope>
</reference>
<keyword evidence="4" id="KW-0408">Iron</keyword>
<evidence type="ECO:0000256" key="3">
    <source>
        <dbReference type="ARBA" id="ARBA00022723"/>
    </source>
</evidence>
<protein>
    <recommendedName>
        <fullName evidence="7">4-hydroxy-3-methylbut-2-enyl diphosphate reductase</fullName>
    </recommendedName>
</protein>
<dbReference type="HAMAP" id="MF_00191">
    <property type="entry name" value="IspH"/>
    <property type="match status" value="1"/>
</dbReference>
<dbReference type="CDD" id="cd13944">
    <property type="entry name" value="lytB_ispH"/>
    <property type="match status" value="1"/>
</dbReference>
<comment type="cofactor">
    <cofactor evidence="1">
        <name>[4Fe-4S] cluster</name>
        <dbReference type="ChEBI" id="CHEBI:49883"/>
    </cofactor>
</comment>
<organism evidence="6">
    <name type="scientific">marine metagenome</name>
    <dbReference type="NCBI Taxonomy" id="408172"/>
    <lineage>
        <taxon>unclassified sequences</taxon>
        <taxon>metagenomes</taxon>
        <taxon>ecological metagenomes</taxon>
    </lineage>
</organism>
<keyword evidence="3" id="KW-0479">Metal-binding</keyword>
<evidence type="ECO:0000256" key="2">
    <source>
        <dbReference type="ARBA" id="ARBA00022485"/>
    </source>
</evidence>
<dbReference type="GO" id="GO:0019288">
    <property type="term" value="P:isopentenyl diphosphate biosynthetic process, methylerythritol 4-phosphate pathway"/>
    <property type="evidence" value="ECO:0007669"/>
    <property type="project" value="InterPro"/>
</dbReference>
<sequence length="250" mass="27612">MNSPPPTLEILLASPRGFCAGVDRAIMIVEKALEKYGAPIYVRHEIVHNPHVVNRLKEQGVVFVEDLRNVPKGSHLIFSAHGVSPAVRKDAMQRKLKILDATCPLVTKVHGEAQRYSRRKYIILLIGHREHVEVEGTFGEAPDSIKVVGTVENAKDIEIPADSRVAYLTQTTLSLDDTAEIISVLRRKFPLIEGPAKNDICYATQNRQNAVKILARKVELLLVVGAENSSNTLRLVEVALSCGTSAQRIE</sequence>
<dbReference type="EMBL" id="UINC01138878">
    <property type="protein sequence ID" value="SVD25090.1"/>
    <property type="molecule type" value="Genomic_DNA"/>
</dbReference>
<evidence type="ECO:0000256" key="5">
    <source>
        <dbReference type="ARBA" id="ARBA00023014"/>
    </source>
</evidence>
<proteinExistence type="inferred from homology"/>
<dbReference type="Pfam" id="PF02401">
    <property type="entry name" value="LYTB"/>
    <property type="match status" value="1"/>
</dbReference>
<keyword evidence="5" id="KW-0411">Iron-sulfur</keyword>
<dbReference type="Gene3D" id="3.40.50.11270">
    <property type="match status" value="1"/>
</dbReference>
<name>A0A382TSR2_9ZZZZ</name>
<dbReference type="PANTHER" id="PTHR30426">
    <property type="entry name" value="4-HYDROXY-3-METHYLBUT-2-ENYL DIPHOSPHATE REDUCTASE"/>
    <property type="match status" value="1"/>
</dbReference>
<dbReference type="GO" id="GO:0051539">
    <property type="term" value="F:4 iron, 4 sulfur cluster binding"/>
    <property type="evidence" value="ECO:0007669"/>
    <property type="project" value="UniProtKB-KW"/>
</dbReference>
<dbReference type="GO" id="GO:0050992">
    <property type="term" value="P:dimethylallyl diphosphate biosynthetic process"/>
    <property type="evidence" value="ECO:0007669"/>
    <property type="project" value="InterPro"/>
</dbReference>
<gene>
    <name evidence="6" type="ORF">METZ01_LOCUS377944</name>
</gene>
<dbReference type="AlphaFoldDB" id="A0A382TSR2"/>
<dbReference type="PANTHER" id="PTHR30426:SF0">
    <property type="entry name" value="4-HYDROXY-3-METHYLBUT-2-ENYL DIPHOSPHATE REDUCTASE"/>
    <property type="match status" value="1"/>
</dbReference>
<dbReference type="Gene3D" id="3.40.1010.20">
    <property type="entry name" value="4-hydroxy-3-methylbut-2-enyl diphosphate reductase, catalytic domain"/>
    <property type="match status" value="2"/>
</dbReference>
<dbReference type="GO" id="GO:0051745">
    <property type="term" value="F:4-hydroxy-3-methylbut-2-enyl diphosphate reductase activity"/>
    <property type="evidence" value="ECO:0007669"/>
    <property type="project" value="InterPro"/>
</dbReference>
<evidence type="ECO:0000313" key="6">
    <source>
        <dbReference type="EMBL" id="SVD25090.1"/>
    </source>
</evidence>
<dbReference type="NCBIfam" id="TIGR00216">
    <property type="entry name" value="ispH_lytB"/>
    <property type="match status" value="1"/>
</dbReference>
<keyword evidence="2" id="KW-0004">4Fe-4S</keyword>
<dbReference type="InterPro" id="IPR003451">
    <property type="entry name" value="LytB/IspH"/>
</dbReference>
<accession>A0A382TSR2</accession>
<feature type="non-terminal residue" evidence="6">
    <location>
        <position position="250"/>
    </location>
</feature>
<evidence type="ECO:0000256" key="4">
    <source>
        <dbReference type="ARBA" id="ARBA00023004"/>
    </source>
</evidence>
<dbReference type="GO" id="GO:0046872">
    <property type="term" value="F:metal ion binding"/>
    <property type="evidence" value="ECO:0007669"/>
    <property type="project" value="UniProtKB-KW"/>
</dbReference>
<evidence type="ECO:0008006" key="7">
    <source>
        <dbReference type="Google" id="ProtNLM"/>
    </source>
</evidence>